<keyword evidence="2 5" id="KW-0540">Nuclease</keyword>
<dbReference type="HAMAP" id="MF_00378">
    <property type="entry name" value="Exonuc_7_L"/>
    <property type="match status" value="1"/>
</dbReference>
<dbReference type="InterPro" id="IPR025824">
    <property type="entry name" value="OB-fold_nuc-bd_dom"/>
</dbReference>
<dbReference type="Pfam" id="PF13742">
    <property type="entry name" value="tRNA_anti_2"/>
    <property type="match status" value="1"/>
</dbReference>
<dbReference type="InterPro" id="IPR003753">
    <property type="entry name" value="Exonuc_VII_L"/>
</dbReference>
<dbReference type="GO" id="GO:0009318">
    <property type="term" value="C:exodeoxyribonuclease VII complex"/>
    <property type="evidence" value="ECO:0007669"/>
    <property type="project" value="UniProtKB-UniRule"/>
</dbReference>
<comment type="subcellular location">
    <subcellularLocation>
        <location evidence="5 6">Cytoplasm</location>
    </subcellularLocation>
</comment>
<comment type="subunit">
    <text evidence="5">Heterooligomer composed of large and small subunits.</text>
</comment>
<evidence type="ECO:0000256" key="3">
    <source>
        <dbReference type="ARBA" id="ARBA00022801"/>
    </source>
</evidence>
<evidence type="ECO:0000259" key="8">
    <source>
        <dbReference type="Pfam" id="PF02601"/>
    </source>
</evidence>
<comment type="function">
    <text evidence="5">Bidirectionally degrades single-stranded DNA into large acid-insoluble oligonucleotides, which are then degraded further into small acid-soluble oligonucleotides.</text>
</comment>
<keyword evidence="7" id="KW-0175">Coiled coil</keyword>
<comment type="catalytic activity">
    <reaction evidence="5 6">
        <text>Exonucleolytic cleavage in either 5'- to 3'- or 3'- to 5'-direction to yield nucleoside 5'-phosphates.</text>
        <dbReference type="EC" id="3.1.11.6"/>
    </reaction>
</comment>
<evidence type="ECO:0000313" key="11">
    <source>
        <dbReference type="Proteomes" id="UP000241848"/>
    </source>
</evidence>
<dbReference type="CDD" id="cd04489">
    <property type="entry name" value="ExoVII_LU_OBF"/>
    <property type="match status" value="1"/>
</dbReference>
<dbReference type="NCBIfam" id="TIGR00237">
    <property type="entry name" value="xseA"/>
    <property type="match status" value="1"/>
</dbReference>
<name>A0A2T2WPJ4_9FIRM</name>
<evidence type="ECO:0000256" key="4">
    <source>
        <dbReference type="ARBA" id="ARBA00022839"/>
    </source>
</evidence>
<comment type="caution">
    <text evidence="10">The sequence shown here is derived from an EMBL/GenBank/DDBJ whole genome shotgun (WGS) entry which is preliminary data.</text>
</comment>
<dbReference type="GO" id="GO:0005737">
    <property type="term" value="C:cytoplasm"/>
    <property type="evidence" value="ECO:0007669"/>
    <property type="project" value="UniProtKB-SubCell"/>
</dbReference>
<feature type="coiled-coil region" evidence="7">
    <location>
        <begin position="262"/>
        <end position="289"/>
    </location>
</feature>
<accession>A0A2T2WPJ4</accession>
<evidence type="ECO:0000256" key="7">
    <source>
        <dbReference type="SAM" id="Coils"/>
    </source>
</evidence>
<organism evidence="10 11">
    <name type="scientific">Sulfobacillus acidophilus</name>
    <dbReference type="NCBI Taxonomy" id="53633"/>
    <lineage>
        <taxon>Bacteria</taxon>
        <taxon>Bacillati</taxon>
        <taxon>Bacillota</taxon>
        <taxon>Clostridia</taxon>
        <taxon>Eubacteriales</taxon>
        <taxon>Clostridiales Family XVII. Incertae Sedis</taxon>
        <taxon>Sulfobacillus</taxon>
    </lineage>
</organism>
<evidence type="ECO:0000256" key="6">
    <source>
        <dbReference type="RuleBase" id="RU004355"/>
    </source>
</evidence>
<keyword evidence="4 5" id="KW-0269">Exonuclease</keyword>
<evidence type="ECO:0000256" key="5">
    <source>
        <dbReference type="HAMAP-Rule" id="MF_00378"/>
    </source>
</evidence>
<dbReference type="EC" id="3.1.11.6" evidence="5"/>
<dbReference type="EMBL" id="PXYV01000001">
    <property type="protein sequence ID" value="PSR24157.1"/>
    <property type="molecule type" value="Genomic_DNA"/>
</dbReference>
<evidence type="ECO:0000256" key="2">
    <source>
        <dbReference type="ARBA" id="ARBA00022722"/>
    </source>
</evidence>
<gene>
    <name evidence="5 10" type="primary">xseA</name>
    <name evidence="10" type="ORF">C7B45_00670</name>
</gene>
<dbReference type="Pfam" id="PF02601">
    <property type="entry name" value="Exonuc_VII_L"/>
    <property type="match status" value="1"/>
</dbReference>
<dbReference type="GO" id="GO:0003676">
    <property type="term" value="F:nucleic acid binding"/>
    <property type="evidence" value="ECO:0007669"/>
    <property type="project" value="InterPro"/>
</dbReference>
<evidence type="ECO:0000256" key="1">
    <source>
        <dbReference type="ARBA" id="ARBA00022490"/>
    </source>
</evidence>
<keyword evidence="3 5" id="KW-0378">Hydrolase</keyword>
<keyword evidence="1 5" id="KW-0963">Cytoplasm</keyword>
<reference evidence="10 11" key="1">
    <citation type="journal article" date="2014" name="BMC Genomics">
        <title>Comparison of environmental and isolate Sulfobacillus genomes reveals diverse carbon, sulfur, nitrogen, and hydrogen metabolisms.</title>
        <authorList>
            <person name="Justice N.B."/>
            <person name="Norman A."/>
            <person name="Brown C.T."/>
            <person name="Singh A."/>
            <person name="Thomas B.C."/>
            <person name="Banfield J.F."/>
        </authorList>
    </citation>
    <scope>NUCLEOTIDE SEQUENCE [LARGE SCALE GENOMIC DNA]</scope>
    <source>
        <strain evidence="10">AMDSBA3</strain>
    </source>
</reference>
<dbReference type="GO" id="GO:0008855">
    <property type="term" value="F:exodeoxyribonuclease VII activity"/>
    <property type="evidence" value="ECO:0007669"/>
    <property type="project" value="UniProtKB-UniRule"/>
</dbReference>
<dbReference type="PANTHER" id="PTHR30008:SF0">
    <property type="entry name" value="EXODEOXYRIBONUCLEASE 7 LARGE SUBUNIT"/>
    <property type="match status" value="1"/>
</dbReference>
<dbReference type="AlphaFoldDB" id="A0A2T2WPJ4"/>
<sequence length="398" mass="44599">MDSPISVSELVFEIRRLVEGVTQWQKIWVTGELVGVKHHTSGHWYFTLKDESAQMRAVMFRRDAANLKQPLADGMAVMVLARVGVFERDGQTQLYVSAVRDMGRGAQDLELERLKQRLFAEGLFSRPKRRLPRIPRAVAVVTSPTGAARHDIETVIQRRYPNMPVLLYPVVVQGRDAAASLVRALALVKSGPADVVILGRGGGAKEDLAAFNDETVVRAVYTCPIPVISAVGHEIDTTLTDLVADLRAPTPSAAAELAVPEKEQLLIVLKSLRARLDAALLQRVRWERDRLGGWVDHGLLKNPKILFREYRHGLDRIDERAERAYERVVGQARLHWRGLAAALPLLDPNLPLARGYAYVTDRDAQLVTRNAVQWGQAYEVHWIDGSLWMVRVDTEDLQ</sequence>
<dbReference type="Proteomes" id="UP000241848">
    <property type="component" value="Unassembled WGS sequence"/>
</dbReference>
<feature type="domain" description="Exonuclease VII large subunit C-terminal" evidence="8">
    <location>
        <begin position="127"/>
        <end position="340"/>
    </location>
</feature>
<dbReference type="PANTHER" id="PTHR30008">
    <property type="entry name" value="EXODEOXYRIBONUCLEASE 7 LARGE SUBUNIT"/>
    <property type="match status" value="1"/>
</dbReference>
<evidence type="ECO:0000259" key="9">
    <source>
        <dbReference type="Pfam" id="PF13742"/>
    </source>
</evidence>
<comment type="similarity">
    <text evidence="5 6">Belongs to the XseA family.</text>
</comment>
<dbReference type="InterPro" id="IPR020579">
    <property type="entry name" value="Exonuc_VII_lsu_C"/>
</dbReference>
<protein>
    <recommendedName>
        <fullName evidence="5">Exodeoxyribonuclease 7 large subunit</fullName>
        <ecNumber evidence="5">3.1.11.6</ecNumber>
    </recommendedName>
    <alternativeName>
        <fullName evidence="5">Exodeoxyribonuclease VII large subunit</fullName>
        <shortName evidence="5">Exonuclease VII large subunit</shortName>
    </alternativeName>
</protein>
<evidence type="ECO:0000313" key="10">
    <source>
        <dbReference type="EMBL" id="PSR24157.1"/>
    </source>
</evidence>
<proteinExistence type="inferred from homology"/>
<feature type="domain" description="OB-fold nucleic acid binding" evidence="9">
    <location>
        <begin position="5"/>
        <end position="99"/>
    </location>
</feature>
<dbReference type="GO" id="GO:0006308">
    <property type="term" value="P:DNA catabolic process"/>
    <property type="evidence" value="ECO:0007669"/>
    <property type="project" value="UniProtKB-UniRule"/>
</dbReference>